<keyword evidence="14" id="KW-0966">Cell projection</keyword>
<dbReference type="PANTHER" id="PTHR30046:SF0">
    <property type="entry name" value="FLAGELLAR M-RING PROTEIN"/>
    <property type="match status" value="1"/>
</dbReference>
<evidence type="ECO:0000313" key="14">
    <source>
        <dbReference type="EMBL" id="CUH71597.1"/>
    </source>
</evidence>
<dbReference type="PRINTS" id="PR01009">
    <property type="entry name" value="FLGMRINGFLIF"/>
</dbReference>
<dbReference type="EMBL" id="CYSC01000023">
    <property type="protein sequence ID" value="CUH71597.1"/>
    <property type="molecule type" value="Genomic_DNA"/>
</dbReference>
<comment type="similarity">
    <text evidence="3 9">Belongs to the FliF family.</text>
</comment>
<dbReference type="GO" id="GO:0003774">
    <property type="term" value="F:cytoskeletal motor activity"/>
    <property type="evidence" value="ECO:0007669"/>
    <property type="project" value="InterPro"/>
</dbReference>
<dbReference type="InterPro" id="IPR045851">
    <property type="entry name" value="AMP-bd_C_sf"/>
</dbReference>
<dbReference type="Gene3D" id="3.30.300.30">
    <property type="match status" value="1"/>
</dbReference>
<accession>A0A0P1F977</accession>
<keyword evidence="7 10" id="KW-0472">Membrane</keyword>
<proteinExistence type="inferred from homology"/>
<evidence type="ECO:0000256" key="7">
    <source>
        <dbReference type="ARBA" id="ARBA00023136"/>
    </source>
</evidence>
<evidence type="ECO:0000259" key="11">
    <source>
        <dbReference type="Pfam" id="PF01514"/>
    </source>
</evidence>
<name>A0A0P1F977_9RHOB</name>
<dbReference type="Gene3D" id="3.30.70.1530">
    <property type="entry name" value="Hypothetical protein rpa1041"/>
    <property type="match status" value="1"/>
</dbReference>
<keyword evidence="4" id="KW-1003">Cell membrane</keyword>
<evidence type="ECO:0000256" key="2">
    <source>
        <dbReference type="ARBA" id="ARBA00004651"/>
    </source>
</evidence>
<gene>
    <name evidence="14" type="primary">fliF</name>
    <name evidence="13" type="ORF">TL5118_00935</name>
    <name evidence="14" type="ORF">TL5120_01386</name>
</gene>
<dbReference type="GO" id="GO:0071973">
    <property type="term" value="P:bacterial-type flagellum-dependent cell motility"/>
    <property type="evidence" value="ECO:0007669"/>
    <property type="project" value="InterPro"/>
</dbReference>
<evidence type="ECO:0000256" key="5">
    <source>
        <dbReference type="ARBA" id="ARBA00022692"/>
    </source>
</evidence>
<dbReference type="PIRSF" id="PIRSF004862">
    <property type="entry name" value="FliF"/>
    <property type="match status" value="1"/>
</dbReference>
<feature type="domain" description="Flagellar M-ring N-terminal" evidence="11">
    <location>
        <begin position="61"/>
        <end position="234"/>
    </location>
</feature>
<reference evidence="14 16" key="2">
    <citation type="submission" date="2015-09" db="EMBL/GenBank/DDBJ databases">
        <authorList>
            <consortium name="Swine Surveillance"/>
        </authorList>
    </citation>
    <scope>NUCLEOTIDE SEQUENCE [LARGE SCALE GENOMIC DNA]</scope>
    <source>
        <strain evidence="14 16">5120</strain>
    </source>
</reference>
<organism evidence="14 16">
    <name type="scientific">Thalassovita autumnalis</name>
    <dbReference type="NCBI Taxonomy" id="2072972"/>
    <lineage>
        <taxon>Bacteria</taxon>
        <taxon>Pseudomonadati</taxon>
        <taxon>Pseudomonadota</taxon>
        <taxon>Alphaproteobacteria</taxon>
        <taxon>Rhodobacterales</taxon>
        <taxon>Roseobacteraceae</taxon>
        <taxon>Thalassovita</taxon>
    </lineage>
</organism>
<comment type="subcellular location">
    <subcellularLocation>
        <location evidence="1 9">Bacterial flagellum basal body</location>
    </subcellularLocation>
    <subcellularLocation>
        <location evidence="2">Cell membrane</location>
        <topology evidence="2">Multi-pass membrane protein</topology>
    </subcellularLocation>
</comment>
<keyword evidence="6 10" id="KW-1133">Transmembrane helix</keyword>
<evidence type="ECO:0000313" key="13">
    <source>
        <dbReference type="EMBL" id="CUH64580.1"/>
    </source>
</evidence>
<protein>
    <recommendedName>
        <fullName evidence="9">Flagellar M-ring protein</fullName>
    </recommendedName>
</protein>
<feature type="transmembrane region" description="Helical" evidence="10">
    <location>
        <begin position="39"/>
        <end position="59"/>
    </location>
</feature>
<dbReference type="PANTHER" id="PTHR30046">
    <property type="entry name" value="FLAGELLAR M-RING PROTEIN"/>
    <property type="match status" value="1"/>
</dbReference>
<dbReference type="NCBIfam" id="TIGR00206">
    <property type="entry name" value="fliF"/>
    <property type="match status" value="1"/>
</dbReference>
<dbReference type="InterPro" id="IPR006182">
    <property type="entry name" value="FliF_N_dom"/>
</dbReference>
<evidence type="ECO:0000256" key="10">
    <source>
        <dbReference type="SAM" id="Phobius"/>
    </source>
</evidence>
<evidence type="ECO:0000313" key="16">
    <source>
        <dbReference type="Proteomes" id="UP000051887"/>
    </source>
</evidence>
<evidence type="ECO:0000256" key="6">
    <source>
        <dbReference type="ARBA" id="ARBA00022989"/>
    </source>
</evidence>
<keyword evidence="5 10" id="KW-0812">Transmembrane</keyword>
<dbReference type="Pfam" id="PF01514">
    <property type="entry name" value="YscJ_FliF"/>
    <property type="match status" value="1"/>
</dbReference>
<evidence type="ECO:0000256" key="1">
    <source>
        <dbReference type="ARBA" id="ARBA00004117"/>
    </source>
</evidence>
<evidence type="ECO:0000256" key="9">
    <source>
        <dbReference type="PIRNR" id="PIRNR004862"/>
    </source>
</evidence>
<dbReference type="OrthoDB" id="9807026at2"/>
<evidence type="ECO:0000313" key="15">
    <source>
        <dbReference type="Proteomes" id="UP000051086"/>
    </source>
</evidence>
<dbReference type="AlphaFoldDB" id="A0A0P1F977"/>
<keyword evidence="8 9" id="KW-0975">Bacterial flagellum</keyword>
<dbReference type="InterPro" id="IPR043427">
    <property type="entry name" value="YscJ/FliF"/>
</dbReference>
<evidence type="ECO:0000259" key="12">
    <source>
        <dbReference type="Pfam" id="PF08345"/>
    </source>
</evidence>
<keyword evidence="14" id="KW-0969">Cilium</keyword>
<dbReference type="InterPro" id="IPR000067">
    <property type="entry name" value="FlgMring_FliF"/>
</dbReference>
<dbReference type="Pfam" id="PF08345">
    <property type="entry name" value="YscJ_FliF_C"/>
    <property type="match status" value="1"/>
</dbReference>
<reference evidence="13 15" key="1">
    <citation type="submission" date="2015-09" db="EMBL/GenBank/DDBJ databases">
        <authorList>
            <person name="Rodrigo-Torres L."/>
            <person name="Arahal D.R."/>
        </authorList>
    </citation>
    <scope>NUCLEOTIDE SEQUENCE [LARGE SCALE GENOMIC DNA]</scope>
    <source>
        <strain evidence="13 15">CECT 5118</strain>
    </source>
</reference>
<dbReference type="Proteomes" id="UP000051887">
    <property type="component" value="Unassembled WGS sequence"/>
</dbReference>
<dbReference type="GO" id="GO:0009431">
    <property type="term" value="C:bacterial-type flagellum basal body, MS ring"/>
    <property type="evidence" value="ECO:0007669"/>
    <property type="project" value="InterPro"/>
</dbReference>
<evidence type="ECO:0000256" key="4">
    <source>
        <dbReference type="ARBA" id="ARBA00022475"/>
    </source>
</evidence>
<keyword evidence="14" id="KW-0282">Flagellum</keyword>
<evidence type="ECO:0000256" key="8">
    <source>
        <dbReference type="ARBA" id="ARBA00023143"/>
    </source>
</evidence>
<feature type="domain" description="Flagellar M-ring C-terminal" evidence="12">
    <location>
        <begin position="267"/>
        <end position="438"/>
    </location>
</feature>
<dbReference type="InterPro" id="IPR013556">
    <property type="entry name" value="Flag_M-ring_C"/>
</dbReference>
<keyword evidence="15" id="KW-1185">Reference proteome</keyword>
<evidence type="ECO:0000256" key="3">
    <source>
        <dbReference type="ARBA" id="ARBA00007971"/>
    </source>
</evidence>
<comment type="function">
    <text evidence="9">The M ring may be actively involved in energy transduction.</text>
</comment>
<dbReference type="EMBL" id="CYSB01000011">
    <property type="protein sequence ID" value="CUH64580.1"/>
    <property type="molecule type" value="Genomic_DNA"/>
</dbReference>
<dbReference type="RefSeq" id="WP_058242907.1">
    <property type="nucleotide sequence ID" value="NZ_CYSB01000011.1"/>
</dbReference>
<sequence>MDSTTNPVAPTEGATPAQQGKAYLAQAQQMISQPAVRRALPAIILVVVAVMGLMVYMMLAQPKRLSLYSDLPEADKARAVEVLTSNGIDAVIDQGTGTLRVTETDYHKARMLLATEGLPAGTPDGMSTLSDMPMGASRSVEAARLRRMNELDLARSITEFSNVTSARVHLALPEQTAFIRDTKPPRASVFVQVAPGRALDEGQVSAIVSLVSTSVPGMTRANVSVVDQTGRLLSREGGDPMSELSTQQLGHRKQMENLYRQRIEALLSPIVGAGNVAAEVTVDMDFTRSEITAEEYMPNGSVIRSEQEMIQQNSQQQAKGIPGAVSNTPPQETQLVEEGPGVTVRNTNAVNNNTTTNATRNYEVSRRVETTQPASAQIVRIHAAVLLRTPAGTMAEDGSLVPGALPDSVMRDAEALVRSAIGFQNGRGDTVTLSAQPFIDTFAEVANPWYKEGWVMNTARYAAQIAVLAIVVLGLVKPIVDRLLFSPAAPAAPMGMGAPIGGAPGQMGDAIEVGPGETLAEVRARLDGFEPAGNPWSHVSYEEKLALIRDLTHSDGDRIATAFKSMIEDDNSQLK</sequence>
<dbReference type="Proteomes" id="UP000051086">
    <property type="component" value="Unassembled WGS sequence"/>
</dbReference>
<dbReference type="GO" id="GO:0005886">
    <property type="term" value="C:plasma membrane"/>
    <property type="evidence" value="ECO:0007669"/>
    <property type="project" value="UniProtKB-SubCell"/>
</dbReference>